<feature type="binding site" evidence="8">
    <location>
        <position position="57"/>
    </location>
    <ligand>
        <name>Zn(2+)</name>
        <dbReference type="ChEBI" id="CHEBI:29105"/>
    </ligand>
</feature>
<dbReference type="AlphaFoldDB" id="A0A3P3RFA9"/>
<feature type="binding site" evidence="8">
    <location>
        <position position="54"/>
    </location>
    <ligand>
        <name>Zn(2+)</name>
        <dbReference type="ChEBI" id="CHEBI:29105"/>
    </ligand>
</feature>
<evidence type="ECO:0000256" key="5">
    <source>
        <dbReference type="ARBA" id="ARBA00022759"/>
    </source>
</evidence>
<keyword evidence="7 8" id="KW-0862">Zinc</keyword>
<evidence type="ECO:0000256" key="4">
    <source>
        <dbReference type="ARBA" id="ARBA00022723"/>
    </source>
</evidence>
<dbReference type="HAMAP" id="MF_00757">
    <property type="entry name" value="RNase_P_4"/>
    <property type="match status" value="1"/>
</dbReference>
<evidence type="ECO:0000256" key="6">
    <source>
        <dbReference type="ARBA" id="ARBA00022801"/>
    </source>
</evidence>
<evidence type="ECO:0000256" key="7">
    <source>
        <dbReference type="ARBA" id="ARBA00022833"/>
    </source>
</evidence>
<dbReference type="GO" id="GO:0008270">
    <property type="term" value="F:zinc ion binding"/>
    <property type="evidence" value="ECO:0007669"/>
    <property type="project" value="UniProtKB-UniRule"/>
</dbReference>
<gene>
    <name evidence="8" type="primary">rnp4</name>
    <name evidence="9" type="ORF">EIK79_05820</name>
</gene>
<comment type="subunit">
    <text evidence="8">Consists of a catalytic RNA component and at least 4-5 protein subunits.</text>
</comment>
<feature type="binding site" evidence="8">
    <location>
        <position position="80"/>
    </location>
    <ligand>
        <name>Zn(2+)</name>
        <dbReference type="ChEBI" id="CHEBI:29105"/>
    </ligand>
</feature>
<dbReference type="EMBL" id="RRCH01000011">
    <property type="protein sequence ID" value="RRJ32044.1"/>
    <property type="molecule type" value="Genomic_DNA"/>
</dbReference>
<proteinExistence type="inferred from homology"/>
<comment type="similarity">
    <text evidence="8">Belongs to the eukaryotic/archaeal RNase P protein component 4 family.</text>
</comment>
<dbReference type="GO" id="GO:0005737">
    <property type="term" value="C:cytoplasm"/>
    <property type="evidence" value="ECO:0007669"/>
    <property type="project" value="UniProtKB-SubCell"/>
</dbReference>
<evidence type="ECO:0000256" key="8">
    <source>
        <dbReference type="HAMAP-Rule" id="MF_00757"/>
    </source>
</evidence>
<dbReference type="RefSeq" id="WP_124954184.1">
    <property type="nucleotide sequence ID" value="NZ_RRCH01000011.1"/>
</dbReference>
<organism evidence="9 10">
    <name type="scientific">Halocatena pleomorpha</name>
    <dbReference type="NCBI Taxonomy" id="1785090"/>
    <lineage>
        <taxon>Archaea</taxon>
        <taxon>Methanobacteriati</taxon>
        <taxon>Methanobacteriota</taxon>
        <taxon>Stenosarchaea group</taxon>
        <taxon>Halobacteria</taxon>
        <taxon>Halobacteriales</taxon>
        <taxon>Natronomonadaceae</taxon>
        <taxon>Halocatena</taxon>
    </lineage>
</organism>
<dbReference type="PANTHER" id="PTHR14742:SF0">
    <property type="entry name" value="RIBONUCLEASE P PROTEIN SUBUNIT P21"/>
    <property type="match status" value="1"/>
</dbReference>
<evidence type="ECO:0000256" key="2">
    <source>
        <dbReference type="ARBA" id="ARBA00022694"/>
    </source>
</evidence>
<dbReference type="GO" id="GO:0001682">
    <property type="term" value="P:tRNA 5'-leader removal"/>
    <property type="evidence" value="ECO:0007669"/>
    <property type="project" value="UniProtKB-UniRule"/>
</dbReference>
<keyword evidence="5 8" id="KW-0255">Endonuclease</keyword>
<keyword evidence="4 8" id="KW-0479">Metal-binding</keyword>
<comment type="caution">
    <text evidence="9">The sequence shown here is derived from an EMBL/GenBank/DDBJ whole genome shotgun (WGS) entry which is preliminary data.</text>
</comment>
<dbReference type="Proteomes" id="UP000282322">
    <property type="component" value="Unassembled WGS sequence"/>
</dbReference>
<dbReference type="InterPro" id="IPR016432">
    <property type="entry name" value="RNP4"/>
</dbReference>
<dbReference type="EC" id="3.1.26.5" evidence="8"/>
<accession>A0A3P3RFA9</accession>
<dbReference type="Gene3D" id="6.20.50.20">
    <property type="match status" value="1"/>
</dbReference>
<dbReference type="PANTHER" id="PTHR14742">
    <property type="entry name" value="RIBONUCLEASE P SUBUNIT P21"/>
    <property type="match status" value="1"/>
</dbReference>
<evidence type="ECO:0000313" key="9">
    <source>
        <dbReference type="EMBL" id="RRJ32044.1"/>
    </source>
</evidence>
<protein>
    <recommendedName>
        <fullName evidence="8">Ribonuclease P protein component 4</fullName>
        <shortName evidence="8">RNase P component 4</shortName>
        <ecNumber evidence="8">3.1.26.5</ecNumber>
    </recommendedName>
    <alternativeName>
        <fullName evidence="8">Rpp21</fullName>
    </alternativeName>
</protein>
<evidence type="ECO:0000256" key="1">
    <source>
        <dbReference type="ARBA" id="ARBA00022490"/>
    </source>
</evidence>
<comment type="cofactor">
    <cofactor evidence="8">
        <name>Zn(2+)</name>
        <dbReference type="ChEBI" id="CHEBI:29105"/>
    </cofactor>
    <text evidence="8">Binds 1 zinc ion per subunit.</text>
</comment>
<comment type="function">
    <text evidence="8">Part of ribonuclease P, a protein complex that generates mature tRNA molecules by cleaving their 5'-ends.</text>
</comment>
<dbReference type="InterPro" id="IPR007175">
    <property type="entry name" value="Rpr2/Snm1/Rpp21"/>
</dbReference>
<dbReference type="PIRSF" id="PIRSF004878">
    <property type="entry name" value="RNase_P_4"/>
    <property type="match status" value="1"/>
</dbReference>
<evidence type="ECO:0000256" key="3">
    <source>
        <dbReference type="ARBA" id="ARBA00022722"/>
    </source>
</evidence>
<comment type="catalytic activity">
    <reaction evidence="8">
        <text>Endonucleolytic cleavage of RNA, removing 5'-extranucleotides from tRNA precursor.</text>
        <dbReference type="EC" id="3.1.26.5"/>
    </reaction>
</comment>
<dbReference type="Pfam" id="PF04032">
    <property type="entry name" value="Rpr2"/>
    <property type="match status" value="1"/>
</dbReference>
<keyword evidence="2 8" id="KW-0819">tRNA processing</keyword>
<dbReference type="GO" id="GO:0004526">
    <property type="term" value="F:ribonuclease P activity"/>
    <property type="evidence" value="ECO:0007669"/>
    <property type="project" value="UniProtKB-UniRule"/>
</dbReference>
<feature type="binding site" evidence="8">
    <location>
        <position position="82"/>
    </location>
    <ligand>
        <name>Zn(2+)</name>
        <dbReference type="ChEBI" id="CHEBI:29105"/>
    </ligand>
</feature>
<keyword evidence="10" id="KW-1185">Reference proteome</keyword>
<dbReference type="GO" id="GO:0030677">
    <property type="term" value="C:ribonuclease P complex"/>
    <property type="evidence" value="ECO:0007669"/>
    <property type="project" value="UniProtKB-UniRule"/>
</dbReference>
<keyword evidence="1 8" id="KW-0963">Cytoplasm</keyword>
<keyword evidence="6 8" id="KW-0378">Hydrolase</keyword>
<sequence length="91" mass="10683">MTIAEERIDRLHALARTAVREGHEDRARTYVRRARRIAERNRCGLDRSFKRFTCDRCDVYLRVGDNARVRLQNGHVVITCSCGAQSRYPYQ</sequence>
<reference evidence="9 10" key="1">
    <citation type="submission" date="2018-11" db="EMBL/GenBank/DDBJ databases">
        <title>Taxonoimc description of Halomarina strain SPP-AMP-1.</title>
        <authorList>
            <person name="Pal Y."/>
            <person name="Srinivasana K."/>
            <person name="Verma A."/>
            <person name="Kumar P."/>
        </authorList>
    </citation>
    <scope>NUCLEOTIDE SEQUENCE [LARGE SCALE GENOMIC DNA]</scope>
    <source>
        <strain evidence="9 10">SPP-AMP-1</strain>
    </source>
</reference>
<name>A0A3P3RFA9_9EURY</name>
<dbReference type="Gene3D" id="1.20.5.420">
    <property type="entry name" value="Immunoglobulin FC, subunit C"/>
    <property type="match status" value="1"/>
</dbReference>
<comment type="subcellular location">
    <subcellularLocation>
        <location evidence="8">Cytoplasm</location>
    </subcellularLocation>
</comment>
<keyword evidence="3 8" id="KW-0540">Nuclease</keyword>
<evidence type="ECO:0000313" key="10">
    <source>
        <dbReference type="Proteomes" id="UP000282322"/>
    </source>
</evidence>
<dbReference type="OrthoDB" id="10058at2157"/>